<proteinExistence type="predicted"/>
<keyword evidence="2" id="KW-0812">Transmembrane</keyword>
<feature type="compositionally biased region" description="Polar residues" evidence="1">
    <location>
        <begin position="771"/>
        <end position="786"/>
    </location>
</feature>
<comment type="caution">
    <text evidence="4">The sequence shown here is derived from an EMBL/GenBank/DDBJ whole genome shotgun (WGS) entry which is preliminary data.</text>
</comment>
<feature type="region of interest" description="Disordered" evidence="1">
    <location>
        <begin position="1"/>
        <end position="24"/>
    </location>
</feature>
<dbReference type="OrthoDB" id="292704at2759"/>
<evidence type="ECO:0000256" key="2">
    <source>
        <dbReference type="SAM" id="Phobius"/>
    </source>
</evidence>
<keyword evidence="2" id="KW-1133">Transmembrane helix</keyword>
<reference evidence="4" key="1">
    <citation type="submission" date="2021-01" db="EMBL/GenBank/DDBJ databases">
        <authorList>
            <consortium name="Genoscope - CEA"/>
            <person name="William W."/>
        </authorList>
    </citation>
    <scope>NUCLEOTIDE SEQUENCE</scope>
</reference>
<dbReference type="InterPro" id="IPR050818">
    <property type="entry name" value="KCNH_animal-type"/>
</dbReference>
<dbReference type="PANTHER" id="PTHR10217">
    <property type="entry name" value="VOLTAGE AND LIGAND GATED POTASSIUM CHANNEL"/>
    <property type="match status" value="1"/>
</dbReference>
<dbReference type="AlphaFoldDB" id="A0A8S1QVW8"/>
<dbReference type="Pfam" id="PF07885">
    <property type="entry name" value="Ion_trans_2"/>
    <property type="match status" value="1"/>
</dbReference>
<feature type="transmembrane region" description="Helical" evidence="2">
    <location>
        <begin position="234"/>
        <end position="251"/>
    </location>
</feature>
<feature type="transmembrane region" description="Helical" evidence="2">
    <location>
        <begin position="364"/>
        <end position="387"/>
    </location>
</feature>
<feature type="region of interest" description="Disordered" evidence="1">
    <location>
        <begin position="765"/>
        <end position="792"/>
    </location>
</feature>
<protein>
    <recommendedName>
        <fullName evidence="3">Cyclic nucleotide-binding domain-containing protein</fullName>
    </recommendedName>
</protein>
<dbReference type="GO" id="GO:0042391">
    <property type="term" value="P:regulation of membrane potential"/>
    <property type="evidence" value="ECO:0007669"/>
    <property type="project" value="TreeGrafter"/>
</dbReference>
<dbReference type="PROSITE" id="PS50042">
    <property type="entry name" value="CNMP_BINDING_3"/>
    <property type="match status" value="1"/>
</dbReference>
<name>A0A8S1QVW8_9CILI</name>
<sequence length="935" mass="110918">MNSELGSITERAPLKTQPTLPKQSQRPAFLKTVNLKTIHTNRMNSFQNKIWRDKALLVLMQVLRFISLITRSPFASKFSLLDRNMFRIIGDKAADFNYYLLHDYFKYMKPQQSSRFKYFLQQHLYKICYMKGFMDYVTNLRLIFEPESIVLLLWNIIMLININLNLLYLTVRFSFDFDNYPPENYYFCEIYLFKLPFILYIIDVIIQLNTCYYEAGYLVKDRNKIWYNFYKNKFFNNLFILVPTSIYFIAFQNTSLYLFMLLKTFSIPTITESIIDRVELTTNYWITYDLIRLIYVIFYESHICCCGLFYVGLLDKESSWLLKNDLIYETWIIKYLTTFYWSIITMTTIGYGDIIPQNLFEKSFLIFLAIFSSCSFGYSINCIGQIIGQLQSKNHQIRVDLNDLKQYLRIRGYNNKLQIRIIRFFEFLWKDQENENRLDLNKFNQQLPSHLHSEMMKDLNMKSISKIPFFKENFNEDFISALASKFVEEKLVPFNTIFTKNDPSNYLYILCDGEIEYFVEIPEGSATILSIQTITGQDEIFGQQEFLLDQNYEISCRSTIQSRILKISKTDFNVIAKKFGYEKYCQLKDLVKFSGRFDEFHLHCVGCNKSTHMLYQCPMLTGFPNKTKIIIQYRKNQVQERKYQSRNNLKRRLSSLIFEAQISDTVLYYLLKDPKLSQQISSQYYIQTLKQQQMQKELQNNNHRMNGQKQVKDEIRSTKRKQSVLNIKGRKQSLYIKRLPDFLNGQYINVKEKQIEMNYKSLPEDKIKSGAHSNSKGVSAQHSETPSPERKMRNQEEINIFEQHKISTDIAKTLSFKSMNQTSQDQDQINSDTDSIKENSSFSQNSSESPSKESKGASPGMGQIVQCYMGTYKDIFEKFDKFQDFQNYMTHMNSSKILEQLNQFKETQNFTDFMNVNFVKKRRSKKSKLVIKIDY</sequence>
<dbReference type="Proteomes" id="UP000692954">
    <property type="component" value="Unassembled WGS sequence"/>
</dbReference>
<feature type="transmembrane region" description="Helical" evidence="2">
    <location>
        <begin position="290"/>
        <end position="311"/>
    </location>
</feature>
<feature type="transmembrane region" description="Helical" evidence="2">
    <location>
        <begin position="191"/>
        <end position="213"/>
    </location>
</feature>
<evidence type="ECO:0000313" key="4">
    <source>
        <dbReference type="EMBL" id="CAD8119085.1"/>
    </source>
</evidence>
<feature type="compositionally biased region" description="Polar residues" evidence="1">
    <location>
        <begin position="817"/>
        <end position="833"/>
    </location>
</feature>
<feature type="compositionally biased region" description="Low complexity" evidence="1">
    <location>
        <begin position="838"/>
        <end position="849"/>
    </location>
</feature>
<dbReference type="EMBL" id="CAJJDN010000119">
    <property type="protein sequence ID" value="CAD8119085.1"/>
    <property type="molecule type" value="Genomic_DNA"/>
</dbReference>
<gene>
    <name evidence="4" type="ORF">PSON_ATCC_30995.1.T1190174</name>
</gene>
<dbReference type="InterPro" id="IPR013099">
    <property type="entry name" value="K_chnl_dom"/>
</dbReference>
<dbReference type="Pfam" id="PF00027">
    <property type="entry name" value="cNMP_binding"/>
    <property type="match status" value="1"/>
</dbReference>
<dbReference type="PANTHER" id="PTHR10217:SF435">
    <property type="entry name" value="POTASSIUM VOLTAGE-GATED CHANNEL PROTEIN EAG"/>
    <property type="match status" value="1"/>
</dbReference>
<dbReference type="InterPro" id="IPR000595">
    <property type="entry name" value="cNMP-bd_dom"/>
</dbReference>
<keyword evidence="5" id="KW-1185">Reference proteome</keyword>
<feature type="transmembrane region" description="Helical" evidence="2">
    <location>
        <begin position="331"/>
        <end position="352"/>
    </location>
</feature>
<feature type="domain" description="Cyclic nucleotide-binding" evidence="3">
    <location>
        <begin position="470"/>
        <end position="593"/>
    </location>
</feature>
<accession>A0A8S1QVW8</accession>
<keyword evidence="2" id="KW-0472">Membrane</keyword>
<feature type="transmembrane region" description="Helical" evidence="2">
    <location>
        <begin position="149"/>
        <end position="171"/>
    </location>
</feature>
<organism evidence="4 5">
    <name type="scientific">Paramecium sonneborni</name>
    <dbReference type="NCBI Taxonomy" id="65129"/>
    <lineage>
        <taxon>Eukaryota</taxon>
        <taxon>Sar</taxon>
        <taxon>Alveolata</taxon>
        <taxon>Ciliophora</taxon>
        <taxon>Intramacronucleata</taxon>
        <taxon>Oligohymenophorea</taxon>
        <taxon>Peniculida</taxon>
        <taxon>Parameciidae</taxon>
        <taxon>Paramecium</taxon>
    </lineage>
</organism>
<dbReference type="GO" id="GO:0005249">
    <property type="term" value="F:voltage-gated potassium channel activity"/>
    <property type="evidence" value="ECO:0007669"/>
    <property type="project" value="TreeGrafter"/>
</dbReference>
<dbReference type="CDD" id="cd00038">
    <property type="entry name" value="CAP_ED"/>
    <property type="match status" value="1"/>
</dbReference>
<evidence type="ECO:0000256" key="1">
    <source>
        <dbReference type="SAM" id="MobiDB-lite"/>
    </source>
</evidence>
<feature type="region of interest" description="Disordered" evidence="1">
    <location>
        <begin position="817"/>
        <end position="860"/>
    </location>
</feature>
<evidence type="ECO:0000259" key="3">
    <source>
        <dbReference type="PROSITE" id="PS50042"/>
    </source>
</evidence>
<dbReference type="GO" id="GO:0005886">
    <property type="term" value="C:plasma membrane"/>
    <property type="evidence" value="ECO:0007669"/>
    <property type="project" value="TreeGrafter"/>
</dbReference>
<evidence type="ECO:0000313" key="5">
    <source>
        <dbReference type="Proteomes" id="UP000692954"/>
    </source>
</evidence>